<dbReference type="CDD" id="cd01029">
    <property type="entry name" value="TOPRIM_primases"/>
    <property type="match status" value="1"/>
</dbReference>
<dbReference type="Gene3D" id="3.90.580.10">
    <property type="entry name" value="Zinc finger, CHC2-type domain"/>
    <property type="match status" value="1"/>
</dbReference>
<dbReference type="GO" id="GO:0003677">
    <property type="term" value="F:DNA binding"/>
    <property type="evidence" value="ECO:0007669"/>
    <property type="project" value="InterPro"/>
</dbReference>
<dbReference type="RefSeq" id="WP_143918741.1">
    <property type="nucleotide sequence ID" value="NZ_CANMIK010000015.1"/>
</dbReference>
<keyword evidence="2" id="KW-1185">Reference proteome</keyword>
<dbReference type="EMBL" id="VLNR01000091">
    <property type="protein sequence ID" value="TSE04053.1"/>
    <property type="molecule type" value="Genomic_DNA"/>
</dbReference>
<organism evidence="1 2">
    <name type="scientific">Aquimarina algiphila</name>
    <dbReference type="NCBI Taxonomy" id="2047982"/>
    <lineage>
        <taxon>Bacteria</taxon>
        <taxon>Pseudomonadati</taxon>
        <taxon>Bacteroidota</taxon>
        <taxon>Flavobacteriia</taxon>
        <taxon>Flavobacteriales</taxon>
        <taxon>Flavobacteriaceae</taxon>
        <taxon>Aquimarina</taxon>
    </lineage>
</organism>
<name>A0A554VBR8_9FLAO</name>
<proteinExistence type="predicted"/>
<dbReference type="InterPro" id="IPR027417">
    <property type="entry name" value="P-loop_NTPase"/>
</dbReference>
<dbReference type="Gene3D" id="3.40.1360.10">
    <property type="match status" value="1"/>
</dbReference>
<comment type="caution">
    <text evidence="1">The sequence shown here is derived from an EMBL/GenBank/DDBJ whole genome shotgun (WGS) entry which is preliminary data.</text>
</comment>
<dbReference type="SUPFAM" id="SSF57783">
    <property type="entry name" value="Zinc beta-ribbon"/>
    <property type="match status" value="1"/>
</dbReference>
<reference evidence="1 2" key="1">
    <citation type="submission" date="2019-07" db="EMBL/GenBank/DDBJ databases">
        <title>The draft genome sequence of Aquimarina algiphila M91.</title>
        <authorList>
            <person name="Meng X."/>
        </authorList>
    </citation>
    <scope>NUCLEOTIDE SEQUENCE [LARGE SCALE GENOMIC DNA]</scope>
    <source>
        <strain evidence="1 2">M91</strain>
    </source>
</reference>
<evidence type="ECO:0000313" key="1">
    <source>
        <dbReference type="EMBL" id="TSE04053.1"/>
    </source>
</evidence>
<sequence length="709" mass="81485">MNIDILTKENILNKINLQDAFNHYLQTYHNRGVLKQGKHISNPFLAQKQKTPSFNIYEASSGNWRFKDFATADEGSIFDLVMRLKQCDFREALILINQDFSLKLSYETPKIDFEIQLKEAWQNKDLEYWQPYGINISILKHFNVHPIKDYTRVNTHGKRVSFNSSIENPMYGYKISGNCYKIYCPLSTRFRFAWLGDKPDTYIFGYTQLPKTGNRVFITGGEKDVLSLYARNEAAICFNSETANPPLKIIDNLKARFKEVIVLYDIDHTGITQSIKLSNNYGLQRMVLPEKVMSGKGKDIADFFALGHSLDNTEIISEAPESQHEVQLLSTKHIAQENDYIPLLLKTQKVLTEHKAKLIHKALPLLFQKDIGILYPRTINVIQGKAGVHKSRLAETICSALIKKDTCDSDLLSFRKNTQQNVNICYVDTERNLTEQFPYALQQILKKAGYQREDTPDDFDYISLLQVPRKDRFFALTSYIKRVKMMYTGHVIIILDVITDCIQDFNRSGDSMQLIDLMNDSINSEDVTFLALIHENPGSTDKARGHLGTELLNKATTAIQIGFEKDSHRRPTDLIILNILKLRGGKRPEPFYMRYCERVNGLVEADADFIDESARSRRTKADLFEIQQQISRLLRSAIQSRTLVDELASFFDCSERTIRERLQECIDKRIPIANGKGIPSVLQKKKEGKEVFYSLAPIKRGQKQNTLQL</sequence>
<dbReference type="GO" id="GO:0006260">
    <property type="term" value="P:DNA replication"/>
    <property type="evidence" value="ECO:0007669"/>
    <property type="project" value="InterPro"/>
</dbReference>
<evidence type="ECO:0000313" key="2">
    <source>
        <dbReference type="Proteomes" id="UP000318833"/>
    </source>
</evidence>
<dbReference type="SUPFAM" id="SSF56731">
    <property type="entry name" value="DNA primase core"/>
    <property type="match status" value="1"/>
</dbReference>
<gene>
    <name evidence="1" type="ORF">FOF46_27745</name>
</gene>
<dbReference type="Proteomes" id="UP000318833">
    <property type="component" value="Unassembled WGS sequence"/>
</dbReference>
<protein>
    <submittedName>
        <fullName evidence="1">Toprim domain-containing protein</fullName>
    </submittedName>
</protein>
<dbReference type="InterPro" id="IPR036977">
    <property type="entry name" value="DNA_primase_Znf_CHC2"/>
</dbReference>
<dbReference type="Gene3D" id="3.40.50.300">
    <property type="entry name" value="P-loop containing nucleotide triphosphate hydrolases"/>
    <property type="match status" value="1"/>
</dbReference>
<dbReference type="OrthoDB" id="877327at2"/>
<dbReference type="GO" id="GO:0008270">
    <property type="term" value="F:zinc ion binding"/>
    <property type="evidence" value="ECO:0007669"/>
    <property type="project" value="InterPro"/>
</dbReference>
<dbReference type="AlphaFoldDB" id="A0A554VBR8"/>
<accession>A0A554VBR8</accession>
<dbReference type="InterPro" id="IPR034154">
    <property type="entry name" value="TOPRIM_DnaG/twinkle"/>
</dbReference>